<dbReference type="EMBL" id="CAFBNF010000355">
    <property type="protein sequence ID" value="CAB4964025.1"/>
    <property type="molecule type" value="Genomic_DNA"/>
</dbReference>
<evidence type="ECO:0000313" key="2">
    <source>
        <dbReference type="EMBL" id="CAB4964025.1"/>
    </source>
</evidence>
<reference evidence="2" key="1">
    <citation type="submission" date="2020-05" db="EMBL/GenBank/DDBJ databases">
        <authorList>
            <person name="Chiriac C."/>
            <person name="Salcher M."/>
            <person name="Ghai R."/>
            <person name="Kavagutti S V."/>
        </authorList>
    </citation>
    <scope>NUCLEOTIDE SEQUENCE</scope>
</reference>
<name>A0A6J7L848_9ZZZZ</name>
<gene>
    <name evidence="2" type="ORF">UFOPK3773_02210</name>
</gene>
<organism evidence="2">
    <name type="scientific">freshwater metagenome</name>
    <dbReference type="NCBI Taxonomy" id="449393"/>
    <lineage>
        <taxon>unclassified sequences</taxon>
        <taxon>metagenomes</taxon>
        <taxon>ecological metagenomes</taxon>
    </lineage>
</organism>
<protein>
    <submittedName>
        <fullName evidence="2">Unannotated protein</fullName>
    </submittedName>
</protein>
<proteinExistence type="predicted"/>
<accession>A0A6J7L848</accession>
<sequence length="112" mass="11427">MVSAASASTAATRSLVLVFPDDPVIATTVQSGRRSSWARASRPRATIVSATTTEGTPMGCDTSATTAPDASASATWSCPSCVGPTRATKRSPGFTDLESVLTTDTRTAGSAW</sequence>
<feature type="compositionally biased region" description="Low complexity" evidence="1">
    <location>
        <begin position="62"/>
        <end position="77"/>
    </location>
</feature>
<dbReference type="AlphaFoldDB" id="A0A6J7L848"/>
<evidence type="ECO:0000256" key="1">
    <source>
        <dbReference type="SAM" id="MobiDB-lite"/>
    </source>
</evidence>
<feature type="region of interest" description="Disordered" evidence="1">
    <location>
        <begin position="52"/>
        <end position="77"/>
    </location>
</feature>